<keyword evidence="2" id="KW-1185">Reference proteome</keyword>
<comment type="caution">
    <text evidence="1">The sequence shown here is derived from an EMBL/GenBank/DDBJ whole genome shotgun (WGS) entry which is preliminary data.</text>
</comment>
<dbReference type="EMBL" id="JAJEPS010000016">
    <property type="protein sequence ID" value="MCC2127184.1"/>
    <property type="molecule type" value="Genomic_DNA"/>
</dbReference>
<dbReference type="Proteomes" id="UP001198220">
    <property type="component" value="Unassembled WGS sequence"/>
</dbReference>
<dbReference type="AlphaFoldDB" id="A0AAE3A9K3"/>
<name>A0AAE3A9K3_9FIRM</name>
<evidence type="ECO:0000313" key="1">
    <source>
        <dbReference type="EMBL" id="MCC2127184.1"/>
    </source>
</evidence>
<reference evidence="1 2" key="1">
    <citation type="submission" date="2021-10" db="EMBL/GenBank/DDBJ databases">
        <title>Anaerobic single-cell dispensing facilitates the cultivation of human gut bacteria.</title>
        <authorList>
            <person name="Afrizal A."/>
        </authorList>
    </citation>
    <scope>NUCLEOTIDE SEQUENCE [LARGE SCALE GENOMIC DNA]</scope>
    <source>
        <strain evidence="1 2">CLA-AA-H276</strain>
    </source>
</reference>
<evidence type="ECO:0000313" key="2">
    <source>
        <dbReference type="Proteomes" id="UP001198220"/>
    </source>
</evidence>
<dbReference type="InterPro" id="IPR046313">
    <property type="entry name" value="DUF6465"/>
</dbReference>
<dbReference type="RefSeq" id="WP_118769733.1">
    <property type="nucleotide sequence ID" value="NZ_JAJEPS010000016.1"/>
</dbReference>
<gene>
    <name evidence="1" type="ORF">LKD36_13505</name>
</gene>
<accession>A0AAE3A9K3</accession>
<organism evidence="1 2">
    <name type="scientific">Hominiventricola filiformis</name>
    <dbReference type="NCBI Taxonomy" id="2885352"/>
    <lineage>
        <taxon>Bacteria</taxon>
        <taxon>Bacillati</taxon>
        <taxon>Bacillota</taxon>
        <taxon>Clostridia</taxon>
        <taxon>Lachnospirales</taxon>
        <taxon>Lachnospiraceae</taxon>
        <taxon>Hominiventricola</taxon>
    </lineage>
</organism>
<dbReference type="Pfam" id="PF20069">
    <property type="entry name" value="DUF6465"/>
    <property type="match status" value="1"/>
</dbReference>
<proteinExistence type="predicted"/>
<protein>
    <submittedName>
        <fullName evidence="1">DUF6465 family protein</fullName>
    </submittedName>
</protein>
<sequence>MARPAKHTKTAAVKAVKDAAAEAKATAVKAQEKVVAEVKEVAKTAAKTTTRKTCKTSVCVEMNGLSVAVADIQSAVKAAVKAQGLEASELKIYVNANEQAAYYTVDGQGGESYKVDLKAL</sequence>